<dbReference type="GO" id="GO:0006506">
    <property type="term" value="P:GPI anchor biosynthetic process"/>
    <property type="evidence" value="ECO:0007669"/>
    <property type="project" value="InterPro"/>
</dbReference>
<gene>
    <name evidence="2" type="ORF">PMAYCL1PPCAC_18378</name>
</gene>
<reference evidence="3" key="1">
    <citation type="submission" date="2022-10" db="EMBL/GenBank/DDBJ databases">
        <title>Genome assembly of Pristionchus species.</title>
        <authorList>
            <person name="Yoshida K."/>
            <person name="Sommer R.J."/>
        </authorList>
    </citation>
    <scope>NUCLEOTIDE SEQUENCE [LARGE SCALE GENOMIC DNA]</scope>
    <source>
        <strain evidence="3">RS5460</strain>
    </source>
</reference>
<evidence type="ECO:0000313" key="3">
    <source>
        <dbReference type="Proteomes" id="UP001328107"/>
    </source>
</evidence>
<organism evidence="2 3">
    <name type="scientific">Pristionchus mayeri</name>
    <dbReference type="NCBI Taxonomy" id="1317129"/>
    <lineage>
        <taxon>Eukaryota</taxon>
        <taxon>Metazoa</taxon>
        <taxon>Ecdysozoa</taxon>
        <taxon>Nematoda</taxon>
        <taxon>Chromadorea</taxon>
        <taxon>Rhabditida</taxon>
        <taxon>Rhabditina</taxon>
        <taxon>Diplogasteromorpha</taxon>
        <taxon>Diplogasteroidea</taxon>
        <taxon>Neodiplogasteridae</taxon>
        <taxon>Pristionchus</taxon>
    </lineage>
</organism>
<dbReference type="PANTHER" id="PTHR21329:SF3">
    <property type="entry name" value="PHOSPHATIDYLINOSITOL N-ACETYLGLUCOSAMINYLTRANSFERASE SUBUNIT Q"/>
    <property type="match status" value="1"/>
</dbReference>
<dbReference type="EMBL" id="BTRK01000004">
    <property type="protein sequence ID" value="GMR48183.1"/>
    <property type="molecule type" value="Genomic_DNA"/>
</dbReference>
<name>A0AAN5CPC4_9BILA</name>
<dbReference type="PANTHER" id="PTHR21329">
    <property type="entry name" value="PHOSPHATIDYLINOSITOL N-ACETYLGLUCOSAMINYLTRANSFERASE SUBUNIT Q-RELATED"/>
    <property type="match status" value="1"/>
</dbReference>
<keyword evidence="1" id="KW-1133">Transmembrane helix</keyword>
<feature type="transmembrane region" description="Helical" evidence="1">
    <location>
        <begin position="117"/>
        <end position="144"/>
    </location>
</feature>
<proteinExistence type="predicted"/>
<dbReference type="Proteomes" id="UP001328107">
    <property type="component" value="Unassembled WGS sequence"/>
</dbReference>
<dbReference type="Pfam" id="PF05024">
    <property type="entry name" value="Gpi1"/>
    <property type="match status" value="1"/>
</dbReference>
<keyword evidence="3" id="KW-1185">Reference proteome</keyword>
<comment type="caution">
    <text evidence="2">The sequence shown here is derived from an EMBL/GenBank/DDBJ whole genome shotgun (WGS) entry which is preliminary data.</text>
</comment>
<accession>A0AAN5CPC4</accession>
<dbReference type="GO" id="GO:0016020">
    <property type="term" value="C:membrane"/>
    <property type="evidence" value="ECO:0007669"/>
    <property type="project" value="InterPro"/>
</dbReference>
<evidence type="ECO:0000256" key="1">
    <source>
        <dbReference type="SAM" id="Phobius"/>
    </source>
</evidence>
<dbReference type="GO" id="GO:0005783">
    <property type="term" value="C:endoplasmic reticulum"/>
    <property type="evidence" value="ECO:0007669"/>
    <property type="project" value="TreeGrafter"/>
</dbReference>
<protein>
    <recommendedName>
        <fullName evidence="4">Phosphatidylinositol N-acetylglucosaminyltransferase subunit Q</fullName>
    </recommendedName>
</protein>
<dbReference type="AlphaFoldDB" id="A0AAN5CPC4"/>
<dbReference type="InterPro" id="IPR007720">
    <property type="entry name" value="PigQ/GPI1"/>
</dbReference>
<evidence type="ECO:0008006" key="4">
    <source>
        <dbReference type="Google" id="ProtNLM"/>
    </source>
</evidence>
<keyword evidence="1" id="KW-0812">Transmembrane</keyword>
<feature type="transmembrane region" description="Helical" evidence="1">
    <location>
        <begin position="190"/>
        <end position="212"/>
    </location>
</feature>
<evidence type="ECO:0000313" key="2">
    <source>
        <dbReference type="EMBL" id="GMR48183.1"/>
    </source>
</evidence>
<keyword evidence="1" id="KW-0472">Membrane</keyword>
<sequence>MIDPASISVFWATHCATYRITKQKCTASNGRSLALDSFFGLAILFFWSNSLQSTPFWSIVDNLIGELDKLITWLTNNPAGLKLNEPLNIFLARFFHYHIYLWQAFITVSRMFPLGTVLLYSLVLGFSVSVALVADFCSLLTLHIFCFEVYANRLGRVTGRAFIASWRLLRGKKSNPLRERVDSVSLDSRELFIATTLFTILLFVIPTVSIYYVVFTALATGVRVIIRLLHYLSMTHVYTLQLLNR</sequence>